<feature type="region of interest" description="Domain I" evidence="6">
    <location>
        <begin position="1"/>
        <end position="64"/>
    </location>
</feature>
<keyword evidence="3 6" id="KW-0238">DNA-binding</keyword>
<keyword evidence="9" id="KW-0347">Helicase</keyword>
<dbReference type="EMBL" id="BAQD01000004">
    <property type="protein sequence ID" value="GBQ05378.1"/>
    <property type="molecule type" value="Genomic_DNA"/>
</dbReference>
<evidence type="ECO:0000313" key="10">
    <source>
        <dbReference type="Proteomes" id="UP001062901"/>
    </source>
</evidence>
<comment type="caution">
    <text evidence="6">Lacks conserved residue(s) required for the propagation of feature annotation.</text>
</comment>
<dbReference type="Pfam" id="PF01330">
    <property type="entry name" value="RuvA_N"/>
    <property type="match status" value="1"/>
</dbReference>
<comment type="function">
    <text evidence="6">The RuvA-RuvB-RuvC complex processes Holliday junction (HJ) DNA during genetic recombination and DNA repair, while the RuvA-RuvB complex plays an important role in the rescue of blocked DNA replication forks via replication fork reversal (RFR). RuvA specifically binds to HJ cruciform DNA, conferring on it an open structure. The RuvB hexamer acts as an ATP-dependent pump, pulling dsDNA into and through the RuvAB complex. HJ branch migration allows RuvC to scan DNA until it finds its consensus sequence, where it cleaves and resolves the cruciform DNA.</text>
</comment>
<dbReference type="Gene3D" id="1.10.8.10">
    <property type="entry name" value="DNA helicase RuvA subunit, C-terminal domain"/>
    <property type="match status" value="1"/>
</dbReference>
<feature type="region of interest" description="Domain III" evidence="6">
    <location>
        <begin position="158"/>
        <end position="206"/>
    </location>
</feature>
<feature type="domain" description="Holliday junction DNA helicase RuvA C-terminal" evidence="8">
    <location>
        <begin position="161"/>
        <end position="205"/>
    </location>
</feature>
<dbReference type="GO" id="GO:0004386">
    <property type="term" value="F:helicase activity"/>
    <property type="evidence" value="ECO:0007669"/>
    <property type="project" value="UniProtKB-KW"/>
</dbReference>
<comment type="subunit">
    <text evidence="6">Homotetramer. Forms an RuvA(8)-RuvB(12)-Holliday junction (HJ) complex. HJ DNA is sandwiched between 2 RuvA tetramers; dsDNA enters through RuvA and exits via RuvB. An RuvB hexamer assembles on each DNA strand where it exits the tetramer. Each RuvB hexamer is contacted by two RuvA subunits (via domain III) on 2 adjacent RuvB subunits; this complex drives branch migration. In the full resolvosome a probable DNA-RuvA(4)-RuvB(12)-RuvC(2) complex forms which resolves the HJ.</text>
</comment>
<dbReference type="CDD" id="cd14332">
    <property type="entry name" value="UBA_RuvA_C"/>
    <property type="match status" value="1"/>
</dbReference>
<dbReference type="Proteomes" id="UP001062901">
    <property type="component" value="Unassembled WGS sequence"/>
</dbReference>
<accession>A0ABQ0NX69</accession>
<keyword evidence="9" id="KW-0378">Hydrolase</keyword>
<keyword evidence="4 6" id="KW-0233">DNA recombination</keyword>
<dbReference type="Gene3D" id="1.10.150.20">
    <property type="entry name" value="5' to 3' exonuclease, C-terminal subdomain"/>
    <property type="match status" value="1"/>
</dbReference>
<dbReference type="Gene3D" id="2.40.50.140">
    <property type="entry name" value="Nucleic acid-binding proteins"/>
    <property type="match status" value="1"/>
</dbReference>
<dbReference type="InterPro" id="IPR012340">
    <property type="entry name" value="NA-bd_OB-fold"/>
</dbReference>
<protein>
    <recommendedName>
        <fullName evidence="6">Holliday junction branch migration complex subunit RuvA</fullName>
    </recommendedName>
</protein>
<comment type="domain">
    <text evidence="6">Has three domains with a flexible linker between the domains II and III and assumes an 'L' shape. Domain III is highly mobile and contacts RuvB.</text>
</comment>
<dbReference type="HAMAP" id="MF_00031">
    <property type="entry name" value="DNA_HJ_migration_RuvA"/>
    <property type="match status" value="1"/>
</dbReference>
<evidence type="ECO:0000256" key="4">
    <source>
        <dbReference type="ARBA" id="ARBA00023172"/>
    </source>
</evidence>
<proteinExistence type="inferred from homology"/>
<dbReference type="InterPro" id="IPR036267">
    <property type="entry name" value="RuvA_C_sf"/>
</dbReference>
<evidence type="ECO:0000256" key="5">
    <source>
        <dbReference type="ARBA" id="ARBA00023204"/>
    </source>
</evidence>
<keyword evidence="1 6" id="KW-0963">Cytoplasm</keyword>
<gene>
    <name evidence="6" type="primary">ruvA</name>
    <name evidence="9" type="ORF">AA15669_0436</name>
</gene>
<dbReference type="RefSeq" id="WP_018980865.1">
    <property type="nucleotide sequence ID" value="NZ_BAQD01000004.1"/>
</dbReference>
<organism evidence="9 10">
    <name type="scientific">Saccharibacter floricola DSM 15669</name>
    <dbReference type="NCBI Taxonomy" id="1123227"/>
    <lineage>
        <taxon>Bacteria</taxon>
        <taxon>Pseudomonadati</taxon>
        <taxon>Pseudomonadota</taxon>
        <taxon>Alphaproteobacteria</taxon>
        <taxon>Acetobacterales</taxon>
        <taxon>Acetobacteraceae</taxon>
        <taxon>Saccharibacter</taxon>
    </lineage>
</organism>
<dbReference type="SUPFAM" id="SSF50249">
    <property type="entry name" value="Nucleic acid-binding proteins"/>
    <property type="match status" value="1"/>
</dbReference>
<dbReference type="Pfam" id="PF07499">
    <property type="entry name" value="RuvA_C"/>
    <property type="match status" value="1"/>
</dbReference>
<evidence type="ECO:0000256" key="3">
    <source>
        <dbReference type="ARBA" id="ARBA00023125"/>
    </source>
</evidence>
<comment type="similarity">
    <text evidence="6">Belongs to the RuvA family.</text>
</comment>
<reference evidence="9" key="1">
    <citation type="submission" date="2013-04" db="EMBL/GenBank/DDBJ databases">
        <title>The genome sequencing project of 58 acetic acid bacteria.</title>
        <authorList>
            <person name="Okamoto-Kainuma A."/>
            <person name="Ishikawa M."/>
            <person name="Umino S."/>
            <person name="Koizumi Y."/>
            <person name="Shiwa Y."/>
            <person name="Yoshikawa H."/>
            <person name="Matsutani M."/>
            <person name="Matsushita K."/>
        </authorList>
    </citation>
    <scope>NUCLEOTIDE SEQUENCE</scope>
    <source>
        <strain evidence="9">DSM 15669</strain>
    </source>
</reference>
<dbReference type="Pfam" id="PF14520">
    <property type="entry name" value="HHH_5"/>
    <property type="match status" value="1"/>
</dbReference>
<keyword evidence="2 6" id="KW-0227">DNA damage</keyword>
<dbReference type="SUPFAM" id="SSF46929">
    <property type="entry name" value="DNA helicase RuvA subunit, C-terminal domain"/>
    <property type="match status" value="1"/>
</dbReference>
<dbReference type="InterPro" id="IPR013849">
    <property type="entry name" value="DNA_helicase_Holl-junc_RuvA_I"/>
</dbReference>
<keyword evidence="5 6" id="KW-0234">DNA repair</keyword>
<evidence type="ECO:0000256" key="6">
    <source>
        <dbReference type="HAMAP-Rule" id="MF_00031"/>
    </source>
</evidence>
<evidence type="ECO:0000259" key="7">
    <source>
        <dbReference type="Pfam" id="PF01330"/>
    </source>
</evidence>
<keyword evidence="9" id="KW-0547">Nucleotide-binding</keyword>
<feature type="region of interest" description="Domain II" evidence="6">
    <location>
        <begin position="65"/>
        <end position="142"/>
    </location>
</feature>
<dbReference type="InterPro" id="IPR011114">
    <property type="entry name" value="RuvA_C"/>
</dbReference>
<comment type="subcellular location">
    <subcellularLocation>
        <location evidence="6">Cytoplasm</location>
    </subcellularLocation>
</comment>
<keyword evidence="10" id="KW-1185">Reference proteome</keyword>
<evidence type="ECO:0000313" key="9">
    <source>
        <dbReference type="EMBL" id="GBQ05378.1"/>
    </source>
</evidence>
<dbReference type="InterPro" id="IPR010994">
    <property type="entry name" value="RuvA_2-like"/>
</dbReference>
<evidence type="ECO:0000256" key="2">
    <source>
        <dbReference type="ARBA" id="ARBA00022763"/>
    </source>
</evidence>
<evidence type="ECO:0000259" key="8">
    <source>
        <dbReference type="Pfam" id="PF07499"/>
    </source>
</evidence>
<dbReference type="SUPFAM" id="SSF47781">
    <property type="entry name" value="RuvA domain 2-like"/>
    <property type="match status" value="1"/>
</dbReference>
<dbReference type="NCBIfam" id="TIGR00084">
    <property type="entry name" value="ruvA"/>
    <property type="match status" value="1"/>
</dbReference>
<sequence length="206" mass="21809">MIGQLTGLVGDIEPDRCLVDVNGVGYVVFASTRTLEQLPHPPEVARVLIETIVREDAIQLFGFADAEERSWFRLLTTVQGVGSRVALGILSVNTPSSLWQAVTVEDKLPFTQASGVGPRLATRLLTELKSKVAKMPVPVGTVASATQGVGKKGGSAVAGVESDALLALEGLGFKRAESWPIVSRLLAENKGAALDLILRLALKELA</sequence>
<dbReference type="InterPro" id="IPR000085">
    <property type="entry name" value="RuvA"/>
</dbReference>
<name>A0ABQ0NX69_9PROT</name>
<feature type="domain" description="DNA helicase Holliday junction RuvA type" evidence="7">
    <location>
        <begin position="1"/>
        <end position="62"/>
    </location>
</feature>
<keyword evidence="9" id="KW-0067">ATP-binding</keyword>
<comment type="caution">
    <text evidence="9">The sequence shown here is derived from an EMBL/GenBank/DDBJ whole genome shotgun (WGS) entry which is preliminary data.</text>
</comment>
<evidence type="ECO:0000256" key="1">
    <source>
        <dbReference type="ARBA" id="ARBA00022490"/>
    </source>
</evidence>